<evidence type="ECO:0000313" key="1">
    <source>
        <dbReference type="EMBL" id="UYP18060.1"/>
    </source>
</evidence>
<organism evidence="1 2">
    <name type="scientific">Rhodococcus sacchari</name>
    <dbReference type="NCBI Taxonomy" id="2962047"/>
    <lineage>
        <taxon>Bacteria</taxon>
        <taxon>Bacillati</taxon>
        <taxon>Actinomycetota</taxon>
        <taxon>Actinomycetes</taxon>
        <taxon>Mycobacteriales</taxon>
        <taxon>Nocardiaceae</taxon>
        <taxon>Rhodococcus</taxon>
    </lineage>
</organism>
<dbReference type="EMBL" id="CP107551">
    <property type="protein sequence ID" value="UYP18060.1"/>
    <property type="molecule type" value="Genomic_DNA"/>
</dbReference>
<dbReference type="Proteomes" id="UP001156484">
    <property type="component" value="Chromosome"/>
</dbReference>
<accession>A0ACD4DDA2</accession>
<reference evidence="1" key="1">
    <citation type="submission" date="2022-10" db="EMBL/GenBank/DDBJ databases">
        <title>Rhodococcus ferula Z13 complete genome.</title>
        <authorList>
            <person name="Long X."/>
            <person name="Zang M."/>
        </authorList>
    </citation>
    <scope>NUCLEOTIDE SEQUENCE</scope>
    <source>
        <strain evidence="1">Z13</strain>
    </source>
</reference>
<gene>
    <name evidence="1" type="ORF">OED52_15485</name>
</gene>
<name>A0ACD4DDA2_9NOCA</name>
<sequence length="419" mass="42700">MTAPVSPRGGIRLFGFAVAGLGAFTLTASSSAPSPLYPVYQQMWGFSAAVLTVVFAAYVLALLAALVTVGALSDHVGRKPVVIVSLLALTVSMLVFIAAEDAGWLIVARVIQGAAMGTATGALSAAVIEFQPGPRIGPLINTTGPSLGLALGAACAGLLVQYAPFPTVLVYALIAVLALGLAVAAFFVPETSPSVGFESWRQALRSLLPSASVPREVRAPFLLVLPSLVSAWALSGIYMSLGPSLMESVFGIDNRLAGGLIIGSLFTAGTVAAVLSTRRAPYEVVVVGGMFLTVGLAMVITGLGVEQVVLYYLGTVIAGFGWGATFLGAMNVIGALGAPAERSRIFATTYVVCYLAFSVPAMIAGVAAGAFGLTATAVGYGTIVASVALGSGVVLWFRRPVTPSRMQKVPEPISAAGTS</sequence>
<evidence type="ECO:0000313" key="2">
    <source>
        <dbReference type="Proteomes" id="UP001156484"/>
    </source>
</evidence>
<protein>
    <submittedName>
        <fullName evidence="1">MFS transporter</fullName>
    </submittedName>
</protein>
<keyword evidence="2" id="KW-1185">Reference proteome</keyword>
<proteinExistence type="predicted"/>